<dbReference type="Proteomes" id="UP000734854">
    <property type="component" value="Unassembled WGS sequence"/>
</dbReference>
<dbReference type="InterPro" id="IPR037360">
    <property type="entry name" value="COMMD9"/>
</dbReference>
<dbReference type="PANTHER" id="PTHR15663:SF6">
    <property type="entry name" value="COMM DOMAIN-CONTAINING PROTEIN-RELATED"/>
    <property type="match status" value="1"/>
</dbReference>
<accession>A0A8J5GDU1</accession>
<comment type="caution">
    <text evidence="1">The sequence shown here is derived from an EMBL/GenBank/DDBJ whole genome shotgun (WGS) entry which is preliminary data.</text>
</comment>
<dbReference type="AlphaFoldDB" id="A0A8J5GDU1"/>
<reference evidence="1 2" key="1">
    <citation type="submission" date="2020-08" db="EMBL/GenBank/DDBJ databases">
        <title>Plant Genome Project.</title>
        <authorList>
            <person name="Zhang R.-G."/>
        </authorList>
    </citation>
    <scope>NUCLEOTIDE SEQUENCE [LARGE SCALE GENOMIC DNA]</scope>
    <source>
        <tissue evidence="1">Rhizome</tissue>
    </source>
</reference>
<dbReference type="EMBL" id="JACMSC010000010">
    <property type="protein sequence ID" value="KAG6502454.1"/>
    <property type="molecule type" value="Genomic_DNA"/>
</dbReference>
<name>A0A8J5GDU1_ZINOF</name>
<proteinExistence type="predicted"/>
<gene>
    <name evidence="1" type="ORF">ZIOFF_034727</name>
</gene>
<keyword evidence="2" id="KW-1185">Reference proteome</keyword>
<evidence type="ECO:0000313" key="1">
    <source>
        <dbReference type="EMBL" id="KAG6502454.1"/>
    </source>
</evidence>
<evidence type="ECO:0000313" key="2">
    <source>
        <dbReference type="Proteomes" id="UP000734854"/>
    </source>
</evidence>
<dbReference type="PANTHER" id="PTHR15663">
    <property type="entry name" value="COMM DOMAIN-CONTAINING PROTEIN 9"/>
    <property type="match status" value="1"/>
</dbReference>
<organism evidence="1 2">
    <name type="scientific">Zingiber officinale</name>
    <name type="common">Ginger</name>
    <name type="synonym">Amomum zingiber</name>
    <dbReference type="NCBI Taxonomy" id="94328"/>
    <lineage>
        <taxon>Eukaryota</taxon>
        <taxon>Viridiplantae</taxon>
        <taxon>Streptophyta</taxon>
        <taxon>Embryophyta</taxon>
        <taxon>Tracheophyta</taxon>
        <taxon>Spermatophyta</taxon>
        <taxon>Magnoliopsida</taxon>
        <taxon>Liliopsida</taxon>
        <taxon>Zingiberales</taxon>
        <taxon>Zingiberaceae</taxon>
        <taxon>Zingiber</taxon>
    </lineage>
</organism>
<sequence>MEGDPALVHLLKLPPATPQGTLSEVLQTLWKNRRTGLDSLEKSRVRSLLALSVTDELDPILASLRCLIRKCIGDKLAGDNISKLFPPGLPTELQTIILLIFNKYLHQWIEESSTDQPLQQQIRISDQVKVNAIPALPSFSLLENLSSIWQINNRTYINNKNVQSSNEIDADSHSPLATTMSLHEEFGSSKNMDNLPRLRSMTWTMQNRNSQPSNRVAIITLKLQDYANSPSGELDVKFQLSKDTLEATLRTMAYISEELLNSVDQSSEPSAKKQKQQ</sequence>
<protein>
    <recommendedName>
        <fullName evidence="3">COMM domain-containing protein</fullName>
    </recommendedName>
</protein>
<evidence type="ECO:0008006" key="3">
    <source>
        <dbReference type="Google" id="ProtNLM"/>
    </source>
</evidence>